<reference evidence="2" key="1">
    <citation type="journal article" date="2019" name="Int. J. Syst. Evol. Microbiol.">
        <title>The Global Catalogue of Microorganisms (GCM) 10K type strain sequencing project: providing services to taxonomists for standard genome sequencing and annotation.</title>
        <authorList>
            <consortium name="The Broad Institute Genomics Platform"/>
            <consortium name="The Broad Institute Genome Sequencing Center for Infectious Disease"/>
            <person name="Wu L."/>
            <person name="Ma J."/>
        </authorList>
    </citation>
    <scope>NUCLEOTIDE SEQUENCE [LARGE SCALE GENOMIC DNA]</scope>
    <source>
        <strain evidence="2">CGMCC 1.10992</strain>
    </source>
</reference>
<proteinExistence type="predicted"/>
<comment type="caution">
    <text evidence="1">The sequence shown here is derived from an EMBL/GenBank/DDBJ whole genome shotgun (WGS) entry which is preliminary data.</text>
</comment>
<dbReference type="RefSeq" id="WP_345339215.1">
    <property type="nucleotide sequence ID" value="NZ_BAABLI010000008.1"/>
</dbReference>
<protein>
    <submittedName>
        <fullName evidence="1">Uncharacterized protein</fullName>
    </submittedName>
</protein>
<evidence type="ECO:0000313" key="2">
    <source>
        <dbReference type="Proteomes" id="UP001597380"/>
    </source>
</evidence>
<sequence length="87" mass="9731">MSETQPGDYYVYHNPDAWLMADSGCKVNKHYIPDAVSVEWKGQCIDGFAIGYGQAWWVESDGTTGYFQTCLQPEHPFSKCSMGGGRK</sequence>
<dbReference type="EMBL" id="JBHUHT010000012">
    <property type="protein sequence ID" value="MFD2096400.1"/>
    <property type="molecule type" value="Genomic_DNA"/>
</dbReference>
<organism evidence="1 2">
    <name type="scientific">Corallincola platygyrae</name>
    <dbReference type="NCBI Taxonomy" id="1193278"/>
    <lineage>
        <taxon>Bacteria</taxon>
        <taxon>Pseudomonadati</taxon>
        <taxon>Pseudomonadota</taxon>
        <taxon>Gammaproteobacteria</taxon>
        <taxon>Alteromonadales</taxon>
        <taxon>Psychromonadaceae</taxon>
        <taxon>Corallincola</taxon>
    </lineage>
</organism>
<name>A0ABW4XNM8_9GAMM</name>
<evidence type="ECO:0000313" key="1">
    <source>
        <dbReference type="EMBL" id="MFD2096400.1"/>
    </source>
</evidence>
<gene>
    <name evidence="1" type="ORF">ACFSJ3_10430</name>
</gene>
<accession>A0ABW4XNM8</accession>
<keyword evidence="2" id="KW-1185">Reference proteome</keyword>
<dbReference type="Proteomes" id="UP001597380">
    <property type="component" value="Unassembled WGS sequence"/>
</dbReference>